<feature type="non-terminal residue" evidence="1">
    <location>
        <position position="120"/>
    </location>
</feature>
<reference evidence="1" key="1">
    <citation type="journal article" date="2015" name="PLoS ONE">
        <title>An Insight into the Sialome of the Lone Star Tick, Amblyomma americanum, with a Glimpse on Its Time Dependent Gene Expression.</title>
        <authorList>
            <person name="Karim S."/>
            <person name="Ribeiro J.M."/>
        </authorList>
    </citation>
    <scope>NUCLEOTIDE SEQUENCE</scope>
    <source>
        <tissue evidence="1">Salivary gland</tissue>
    </source>
</reference>
<sequence>MPFRVALSFTMSVFLFEPKGGLTAKTGFGDKCDLYYQLDFSEVCHVKQQVIKLSHNLSSSATAPKDKVFMVFEDVNSTYAKMDEAIKEARKRDVPLVWAVYDVQNDAANCKGGAKPKQPS</sequence>
<proteinExistence type="evidence at transcript level"/>
<protein>
    <submittedName>
        <fullName evidence="1">Putative secreted protein</fullName>
    </submittedName>
</protein>
<accession>A0A0C9SEU9</accession>
<dbReference type="AlphaFoldDB" id="A0A0C9SEU9"/>
<organism evidence="1">
    <name type="scientific">Amblyomma americanum</name>
    <name type="common">Lone star tick</name>
    <dbReference type="NCBI Taxonomy" id="6943"/>
    <lineage>
        <taxon>Eukaryota</taxon>
        <taxon>Metazoa</taxon>
        <taxon>Ecdysozoa</taxon>
        <taxon>Arthropoda</taxon>
        <taxon>Chelicerata</taxon>
        <taxon>Arachnida</taxon>
        <taxon>Acari</taxon>
        <taxon>Parasitiformes</taxon>
        <taxon>Ixodida</taxon>
        <taxon>Ixodoidea</taxon>
        <taxon>Ixodidae</taxon>
        <taxon>Amblyomminae</taxon>
        <taxon>Amblyomma</taxon>
    </lineage>
</organism>
<name>A0A0C9SEU9_AMBAM</name>
<evidence type="ECO:0000313" key="1">
    <source>
        <dbReference type="EMBL" id="JAG91938.1"/>
    </source>
</evidence>
<dbReference type="EMBL" id="GBZX01000802">
    <property type="protein sequence ID" value="JAG91938.1"/>
    <property type="molecule type" value="mRNA"/>
</dbReference>